<name>A0A2V4A2P7_9BACT</name>
<dbReference type="RefSeq" id="WP_110358774.1">
    <property type="nucleotide sequence ID" value="NZ_QFLI01000001.1"/>
</dbReference>
<dbReference type="EMBL" id="QFLI01000001">
    <property type="protein sequence ID" value="PXY02613.1"/>
    <property type="molecule type" value="Genomic_DNA"/>
</dbReference>
<evidence type="ECO:0000313" key="1">
    <source>
        <dbReference type="EMBL" id="PXY02613.1"/>
    </source>
</evidence>
<comment type="caution">
    <text evidence="1">The sequence shown here is derived from an EMBL/GenBank/DDBJ whole genome shotgun (WGS) entry which is preliminary data.</text>
</comment>
<sequence length="94" mass="10952">MRIILRNIILIILLVIFKASTVFSQTNDKTFDLVRDIGNFSEFMTELDTIVVNADFSICNGEHFEKDIITKQNDSVFIEVFIENDFKGKLRIEF</sequence>
<keyword evidence="2" id="KW-1185">Reference proteome</keyword>
<organism evidence="1 2">
    <name type="scientific">Marinifilum breve</name>
    <dbReference type="NCBI Taxonomy" id="2184082"/>
    <lineage>
        <taxon>Bacteria</taxon>
        <taxon>Pseudomonadati</taxon>
        <taxon>Bacteroidota</taxon>
        <taxon>Bacteroidia</taxon>
        <taxon>Marinilabiliales</taxon>
        <taxon>Marinifilaceae</taxon>
    </lineage>
</organism>
<dbReference type="AlphaFoldDB" id="A0A2V4A2P7"/>
<accession>A0A2V4A2P7</accession>
<dbReference type="OrthoDB" id="1162594at2"/>
<proteinExistence type="predicted"/>
<dbReference type="Proteomes" id="UP000248079">
    <property type="component" value="Unassembled WGS sequence"/>
</dbReference>
<gene>
    <name evidence="1" type="ORF">DF185_00530</name>
</gene>
<evidence type="ECO:0000313" key="2">
    <source>
        <dbReference type="Proteomes" id="UP000248079"/>
    </source>
</evidence>
<protein>
    <submittedName>
        <fullName evidence="1">Uncharacterized protein</fullName>
    </submittedName>
</protein>
<reference evidence="1 2" key="1">
    <citation type="submission" date="2018-05" db="EMBL/GenBank/DDBJ databases">
        <title>Marinifilum breve JC075T sp. nov., a marine bacterium isolated from Yongle Blue Hole in the South China Sea.</title>
        <authorList>
            <person name="Fu T."/>
        </authorList>
    </citation>
    <scope>NUCLEOTIDE SEQUENCE [LARGE SCALE GENOMIC DNA]</scope>
    <source>
        <strain evidence="1 2">JC075</strain>
    </source>
</reference>